<sequence>MASPARSLPPGAGQIDLFSLPAELRDAIASHLPNRDIKSLRLTCTLFGNSVLLRINRVFLSVDPVDVRVFRAIADNDTYRRGVVELIWDDARLDMPPEPPRAYRCKHMMQHIEPFWQNWYAEVCERNRKEAEYRKSSDVDRPDLAERARWMAAQPPAEVLWAHYKELVEQQLKVSKSSDDAFALQYGLSRFPSLRKITLTPATHGVQFTPLYQTPMIRALPYGFNYPIPRGWPAKEAIERVTIPLWRSGSEKDEFDKNRWRGFRIITWMLAREKHNISDFVVDVSLLNTGLNAHMFDQSCDDYNDFVTMLLKPGFRRIDLALLVGGQHHEGWPAFRNGQLRLALGVAADLEHVSLRTNVPYEVDCEDWAKNDDEHFIPLRTIFSIDKWPKLQHFGLSGFVVRQADLISLLASLPPTVRSVELSFLHFQKDHGTNRDFLTAMRNTLDWRERPVSERPKVVMGWHMDGLVPKDGRAVWVDDEVNDFIYNNGDNPFSQVAPFRVSTGSGTKRDFFEPAYERPNAQVIDLMRMGIVQKSRWVLPADDPAWLIP</sequence>
<dbReference type="AlphaFoldDB" id="A0A9P5LAL3"/>
<protein>
    <recommendedName>
        <fullName evidence="1">F-box domain-containing protein</fullName>
    </recommendedName>
</protein>
<feature type="domain" description="F-box" evidence="1">
    <location>
        <begin position="14"/>
        <end position="62"/>
    </location>
</feature>
<dbReference type="Proteomes" id="UP000722485">
    <property type="component" value="Unassembled WGS sequence"/>
</dbReference>
<organism evidence="2 3">
    <name type="scientific">Cylindrodendrum hubeiense</name>
    <dbReference type="NCBI Taxonomy" id="595255"/>
    <lineage>
        <taxon>Eukaryota</taxon>
        <taxon>Fungi</taxon>
        <taxon>Dikarya</taxon>
        <taxon>Ascomycota</taxon>
        <taxon>Pezizomycotina</taxon>
        <taxon>Sordariomycetes</taxon>
        <taxon>Hypocreomycetidae</taxon>
        <taxon>Hypocreales</taxon>
        <taxon>Nectriaceae</taxon>
        <taxon>Cylindrodendrum</taxon>
    </lineage>
</organism>
<accession>A0A9P5LAL3</accession>
<dbReference type="EMBL" id="JAANBB010000046">
    <property type="protein sequence ID" value="KAF7553416.1"/>
    <property type="molecule type" value="Genomic_DNA"/>
</dbReference>
<dbReference type="OrthoDB" id="5422579at2759"/>
<keyword evidence="3" id="KW-1185">Reference proteome</keyword>
<evidence type="ECO:0000313" key="3">
    <source>
        <dbReference type="Proteomes" id="UP000722485"/>
    </source>
</evidence>
<name>A0A9P5LAL3_9HYPO</name>
<dbReference type="InterPro" id="IPR001810">
    <property type="entry name" value="F-box_dom"/>
</dbReference>
<reference evidence="2" key="1">
    <citation type="submission" date="2020-03" db="EMBL/GenBank/DDBJ databases">
        <title>Draft Genome Sequence of Cylindrodendrum hubeiense.</title>
        <authorList>
            <person name="Buettner E."/>
            <person name="Kellner H."/>
        </authorList>
    </citation>
    <scope>NUCLEOTIDE SEQUENCE</scope>
    <source>
        <strain evidence="2">IHI 201604</strain>
    </source>
</reference>
<gene>
    <name evidence="2" type="ORF">G7Z17_g3669</name>
</gene>
<comment type="caution">
    <text evidence="2">The sequence shown here is derived from an EMBL/GenBank/DDBJ whole genome shotgun (WGS) entry which is preliminary data.</text>
</comment>
<proteinExistence type="predicted"/>
<evidence type="ECO:0000259" key="1">
    <source>
        <dbReference type="PROSITE" id="PS50181"/>
    </source>
</evidence>
<evidence type="ECO:0000313" key="2">
    <source>
        <dbReference type="EMBL" id="KAF7553416.1"/>
    </source>
</evidence>
<dbReference type="PROSITE" id="PS50181">
    <property type="entry name" value="FBOX"/>
    <property type="match status" value="1"/>
</dbReference>